<dbReference type="PIRSF" id="PIRSF016578">
    <property type="entry name" value="HsaA"/>
    <property type="match status" value="1"/>
</dbReference>
<dbReference type="EC" id="1.-.-.-" evidence="5"/>
<evidence type="ECO:0000259" key="3">
    <source>
        <dbReference type="Pfam" id="PF02770"/>
    </source>
</evidence>
<protein>
    <submittedName>
        <fullName evidence="5">Acyl-CoA dehydrogenase family protein</fullName>
        <ecNumber evidence="5">1.-.-.-</ecNumber>
    </submittedName>
</protein>
<dbReference type="Pfam" id="PF00441">
    <property type="entry name" value="Acyl-CoA_dh_1"/>
    <property type="match status" value="1"/>
</dbReference>
<evidence type="ECO:0000259" key="2">
    <source>
        <dbReference type="Pfam" id="PF00441"/>
    </source>
</evidence>
<dbReference type="InterPro" id="IPR006091">
    <property type="entry name" value="Acyl-CoA_Oxase/DH_mid-dom"/>
</dbReference>
<accession>A0ABW4FZ34</accession>
<dbReference type="Proteomes" id="UP001597097">
    <property type="component" value="Unassembled WGS sequence"/>
</dbReference>
<gene>
    <name evidence="5" type="ORF">ACFSJ0_00025</name>
</gene>
<sequence length="370" mass="38029">MTPDATGFADAVRGEAAGWDRRGELPAEVRRAAGAAGLLGVDVPARYGGAGGTPYELGEVCATLGGVCGALRGLVTVQGMVAAALLRWGSAAQRGRWLPALARGESVGAFAATEPGAGTDLAGVETRVDGDGEGPVTVSGVKRWVTFGQVANVFLVLGTAAGRLTCVFVESDRPGVAVEPVTGQLGMRAAQIAHVRFDAVRVPRGNVVASPGFGLSHVAGTALDHGRFTVGWGCVGMAEACLGLAARHAADRTQRGVPLAEHQLVRSSLARAAVDTGAARELCARAARLRQDRDPVALTATMIAKYAAARTAASVSHSAVQILGSAGCEQDNPVSRFFRDAKVMEIIEGSTEVTEMHIAAHVLRDVGARP</sequence>
<comment type="caution">
    <text evidence="5">The sequence shown here is derived from an EMBL/GenBank/DDBJ whole genome shotgun (WGS) entry which is preliminary data.</text>
</comment>
<dbReference type="RefSeq" id="WP_219536915.1">
    <property type="nucleotide sequence ID" value="NZ_JAHKRM010000033.1"/>
</dbReference>
<evidence type="ECO:0000313" key="5">
    <source>
        <dbReference type="EMBL" id="MFD1535393.1"/>
    </source>
</evidence>
<feature type="domain" description="Acyl-CoA oxidase/dehydrogenase middle" evidence="3">
    <location>
        <begin position="109"/>
        <end position="200"/>
    </location>
</feature>
<evidence type="ECO:0000313" key="6">
    <source>
        <dbReference type="Proteomes" id="UP001597097"/>
    </source>
</evidence>
<dbReference type="PANTHER" id="PTHR43884:SF12">
    <property type="entry name" value="ISOVALERYL-COA DEHYDROGENASE, MITOCHONDRIAL-RELATED"/>
    <property type="match status" value="1"/>
</dbReference>
<keyword evidence="6" id="KW-1185">Reference proteome</keyword>
<proteinExistence type="predicted"/>
<dbReference type="PANTHER" id="PTHR43884">
    <property type="entry name" value="ACYL-COA DEHYDROGENASE"/>
    <property type="match status" value="1"/>
</dbReference>
<keyword evidence="1" id="KW-0285">Flavoprotein</keyword>
<dbReference type="InterPro" id="IPR013786">
    <property type="entry name" value="AcylCoA_DH/ox_N"/>
</dbReference>
<dbReference type="InterPro" id="IPR009075">
    <property type="entry name" value="AcylCo_DH/oxidase_C"/>
</dbReference>
<evidence type="ECO:0000259" key="4">
    <source>
        <dbReference type="Pfam" id="PF02771"/>
    </source>
</evidence>
<dbReference type="EMBL" id="JBHUCM010000001">
    <property type="protein sequence ID" value="MFD1535393.1"/>
    <property type="molecule type" value="Genomic_DNA"/>
</dbReference>
<reference evidence="6" key="1">
    <citation type="journal article" date="2019" name="Int. J. Syst. Evol. Microbiol.">
        <title>The Global Catalogue of Microorganisms (GCM) 10K type strain sequencing project: providing services to taxonomists for standard genome sequencing and annotation.</title>
        <authorList>
            <consortium name="The Broad Institute Genomics Platform"/>
            <consortium name="The Broad Institute Genome Sequencing Center for Infectious Disease"/>
            <person name="Wu L."/>
            <person name="Ma J."/>
        </authorList>
    </citation>
    <scope>NUCLEOTIDE SEQUENCE [LARGE SCALE GENOMIC DNA]</scope>
    <source>
        <strain evidence="6">CGMCC 1.15399</strain>
    </source>
</reference>
<feature type="domain" description="Acyl-CoA dehydrogenase/oxidase N-terminal" evidence="4">
    <location>
        <begin position="11"/>
        <end position="105"/>
    </location>
</feature>
<name>A0ABW4FZ34_9ACTN</name>
<keyword evidence="5" id="KW-0560">Oxidoreductase</keyword>
<dbReference type="Pfam" id="PF02770">
    <property type="entry name" value="Acyl-CoA_dh_M"/>
    <property type="match status" value="1"/>
</dbReference>
<dbReference type="Pfam" id="PF02771">
    <property type="entry name" value="Acyl-CoA_dh_N"/>
    <property type="match status" value="1"/>
</dbReference>
<feature type="domain" description="Acyl-CoA dehydrogenase/oxidase C-terminal" evidence="2">
    <location>
        <begin position="217"/>
        <end position="362"/>
    </location>
</feature>
<organism evidence="5 6">
    <name type="scientific">Nonomuraea guangzhouensis</name>
    <dbReference type="NCBI Taxonomy" id="1291555"/>
    <lineage>
        <taxon>Bacteria</taxon>
        <taxon>Bacillati</taxon>
        <taxon>Actinomycetota</taxon>
        <taxon>Actinomycetes</taxon>
        <taxon>Streptosporangiales</taxon>
        <taxon>Streptosporangiaceae</taxon>
        <taxon>Nonomuraea</taxon>
    </lineage>
</organism>
<evidence type="ECO:0000256" key="1">
    <source>
        <dbReference type="ARBA" id="ARBA00022630"/>
    </source>
</evidence>
<dbReference type="GO" id="GO:0016491">
    <property type="term" value="F:oxidoreductase activity"/>
    <property type="evidence" value="ECO:0007669"/>
    <property type="project" value="UniProtKB-KW"/>
</dbReference>